<gene>
    <name evidence="4" type="ORF">AZ468_16245</name>
    <name evidence="3" type="ORF">OPW20_09220</name>
</gene>
<protein>
    <submittedName>
        <fullName evidence="3">Replication initiation protein</fullName>
    </submittedName>
</protein>
<feature type="domain" description="Initiator Rep protein WH1" evidence="2">
    <location>
        <begin position="81"/>
        <end position="213"/>
    </location>
</feature>
<dbReference type="Proteomes" id="UP000094761">
    <property type="component" value="Unassembled WGS sequence"/>
</dbReference>
<dbReference type="InterPro" id="IPR036390">
    <property type="entry name" value="WH_DNA-bd_sf"/>
</dbReference>
<reference evidence="4 5" key="1">
    <citation type="submission" date="2016-03" db="EMBL/GenBank/DDBJ databases">
        <title>Draft genome sequence of the Vibrio tubiashii subs. europaeus.</title>
        <authorList>
            <person name="Spinard E."/>
            <person name="Dubert J."/>
            <person name="Nelson D.R."/>
            <person name="Barja J.L."/>
        </authorList>
    </citation>
    <scope>NUCLEOTIDE SEQUENCE [LARGE SCALE GENOMIC DNA]</scope>
    <source>
        <strain evidence="5">PP-638</strain>
        <strain evidence="4">PP2-638</strain>
    </source>
</reference>
<reference evidence="3" key="2">
    <citation type="submission" date="2022-11" db="EMBL/GenBank/DDBJ databases">
        <title>Role of the vibriolysin VemA secreted by the emergent pathogen Vibrio europaeus in the colonization of Manila clam mucus.</title>
        <authorList>
            <person name="Martinez C."/>
            <person name="Rodriguez S."/>
            <person name="Vences A."/>
            <person name="Barja J.L."/>
            <person name="Toranzo A.E."/>
            <person name="Dubert J."/>
        </authorList>
    </citation>
    <scope>NUCLEOTIDE SEQUENCE</scope>
    <source>
        <strain evidence="3">3454</strain>
    </source>
</reference>
<name>A0A178J6Q5_9VIBR</name>
<sequence>MCNSIPCENEYFFDDIEAITSLEPDSTWVSYANELVFAKLDYTPKELKLFDLIASQLSLGPLYDEGWISQKEGEPSPKVAKSITNTTIQRIYEYQDLRTIVLSKALICEYVGISGKFGRLGSLKVFSKKSVTLRKKQFTGDFDESQVGSEKVEEVAMRPFLKAYQLSEQPFCIFIVNPEFVPYILGVQAFKRHRLEVTSQLKRNLSLRLYKLIHYYHNGGGATGAKHTRVFKVQEFLDLLAPLPKSYTADLNLLIGKGLNPALKEIKEQTGLSYRLVRHKQNYGGIGRPSISGFQLLPE</sequence>
<evidence type="ECO:0000313" key="6">
    <source>
        <dbReference type="Proteomes" id="UP001150001"/>
    </source>
</evidence>
<comment type="caution">
    <text evidence="4">The sequence shown here is derived from an EMBL/GenBank/DDBJ whole genome shotgun (WGS) entry which is preliminary data.</text>
</comment>
<dbReference type="InterPro" id="IPR036388">
    <property type="entry name" value="WH-like_DNA-bd_sf"/>
</dbReference>
<evidence type="ECO:0000313" key="3">
    <source>
        <dbReference type="EMBL" id="MDC5740250.1"/>
    </source>
</evidence>
<dbReference type="EMBL" id="JAPFIT010000012">
    <property type="protein sequence ID" value="MDC5740250.1"/>
    <property type="molecule type" value="Genomic_DNA"/>
</dbReference>
<keyword evidence="6" id="KW-1185">Reference proteome</keyword>
<evidence type="ECO:0000313" key="5">
    <source>
        <dbReference type="Proteomes" id="UP000094761"/>
    </source>
</evidence>
<comment type="similarity">
    <text evidence="1">Belongs to the initiator RepB protein family.</text>
</comment>
<dbReference type="Proteomes" id="UP001150001">
    <property type="component" value="Unassembled WGS sequence"/>
</dbReference>
<accession>A0A178J6Q5</accession>
<dbReference type="Gene3D" id="1.10.10.10">
    <property type="entry name" value="Winged helix-like DNA-binding domain superfamily/Winged helix DNA-binding domain"/>
    <property type="match status" value="1"/>
</dbReference>
<dbReference type="RefSeq" id="WP_069668316.1">
    <property type="nucleotide sequence ID" value="NZ_JAPFIM010000015.1"/>
</dbReference>
<dbReference type="GO" id="GO:0003887">
    <property type="term" value="F:DNA-directed DNA polymerase activity"/>
    <property type="evidence" value="ECO:0007669"/>
    <property type="project" value="InterPro"/>
</dbReference>
<dbReference type="InterPro" id="IPR000525">
    <property type="entry name" value="Initiator_Rep_WH1"/>
</dbReference>
<organism evidence="4 5">
    <name type="scientific">Vibrio europaeus</name>
    <dbReference type="NCBI Taxonomy" id="300876"/>
    <lineage>
        <taxon>Bacteria</taxon>
        <taxon>Pseudomonadati</taxon>
        <taxon>Pseudomonadota</taxon>
        <taxon>Gammaproteobacteria</taxon>
        <taxon>Vibrionales</taxon>
        <taxon>Vibrionaceae</taxon>
        <taxon>Vibrio</taxon>
        <taxon>Vibrio oreintalis group</taxon>
    </lineage>
</organism>
<dbReference type="AlphaFoldDB" id="A0A178J6Q5"/>
<dbReference type="SUPFAM" id="SSF46785">
    <property type="entry name" value="Winged helix' DNA-binding domain"/>
    <property type="match status" value="1"/>
</dbReference>
<dbReference type="OrthoDB" id="5906704at2"/>
<dbReference type="GeneID" id="78077265"/>
<evidence type="ECO:0000256" key="1">
    <source>
        <dbReference type="ARBA" id="ARBA00038283"/>
    </source>
</evidence>
<dbReference type="Pfam" id="PF01051">
    <property type="entry name" value="Rep3_N"/>
    <property type="match status" value="1"/>
</dbReference>
<evidence type="ECO:0000313" key="4">
    <source>
        <dbReference type="EMBL" id="OAM97106.1"/>
    </source>
</evidence>
<dbReference type="EMBL" id="LUAX01000007">
    <property type="protein sequence ID" value="OAM97106.1"/>
    <property type="molecule type" value="Genomic_DNA"/>
</dbReference>
<proteinExistence type="inferred from homology"/>
<evidence type="ECO:0000259" key="2">
    <source>
        <dbReference type="Pfam" id="PF01051"/>
    </source>
</evidence>
<dbReference type="GO" id="GO:0006270">
    <property type="term" value="P:DNA replication initiation"/>
    <property type="evidence" value="ECO:0007669"/>
    <property type="project" value="InterPro"/>
</dbReference>